<keyword evidence="2" id="KW-1185">Reference proteome</keyword>
<evidence type="ECO:0000313" key="2">
    <source>
        <dbReference type="Proteomes" id="UP000245626"/>
    </source>
</evidence>
<reference evidence="1 2" key="1">
    <citation type="journal article" date="2018" name="Mol. Biol. Evol.">
        <title>Broad Genomic Sampling Reveals a Smut Pathogenic Ancestry of the Fungal Clade Ustilaginomycotina.</title>
        <authorList>
            <person name="Kijpornyongpan T."/>
            <person name="Mondo S.J."/>
            <person name="Barry K."/>
            <person name="Sandor L."/>
            <person name="Lee J."/>
            <person name="Lipzen A."/>
            <person name="Pangilinan J."/>
            <person name="LaButti K."/>
            <person name="Hainaut M."/>
            <person name="Henrissat B."/>
            <person name="Grigoriev I.V."/>
            <person name="Spatafora J.W."/>
            <person name="Aime M.C."/>
        </authorList>
    </citation>
    <scope>NUCLEOTIDE SEQUENCE [LARGE SCALE GENOMIC DNA]</scope>
    <source>
        <strain evidence="1 2">SA 807</strain>
    </source>
</reference>
<dbReference type="Proteomes" id="UP000245626">
    <property type="component" value="Unassembled WGS sequence"/>
</dbReference>
<proteinExistence type="predicted"/>
<dbReference type="EMBL" id="KZ819711">
    <property type="protein sequence ID" value="PWN53745.1"/>
    <property type="molecule type" value="Genomic_DNA"/>
</dbReference>
<accession>A0ACD0P6S7</accession>
<name>A0ACD0P6S7_9BASI</name>
<evidence type="ECO:0000313" key="1">
    <source>
        <dbReference type="EMBL" id="PWN53745.1"/>
    </source>
</evidence>
<organism evidence="1 2">
    <name type="scientific">Violaceomyces palustris</name>
    <dbReference type="NCBI Taxonomy" id="1673888"/>
    <lineage>
        <taxon>Eukaryota</taxon>
        <taxon>Fungi</taxon>
        <taxon>Dikarya</taxon>
        <taxon>Basidiomycota</taxon>
        <taxon>Ustilaginomycotina</taxon>
        <taxon>Ustilaginomycetes</taxon>
        <taxon>Violaceomycetales</taxon>
        <taxon>Violaceomycetaceae</taxon>
        <taxon>Violaceomyces</taxon>
    </lineage>
</organism>
<sequence>MATLKDDGDKDRANPGDVHSQAPLALPAPPMDKESGTTLEVGGQSIALDRLGPMIVNSDGTISRIHNWDQLSEHERKTSLRLLAKRNKLRMDALRAEDGSGDASEKRSD</sequence>
<protein>
    <submittedName>
        <fullName evidence="1">Uncharacterized protein</fullName>
    </submittedName>
</protein>
<gene>
    <name evidence="1" type="ORF">IE53DRAFT_112630</name>
</gene>